<name>A0A1T4WXK2_9MICO</name>
<dbReference type="InterPro" id="IPR051397">
    <property type="entry name" value="Zn-ADH-like_protein"/>
</dbReference>
<dbReference type="Proteomes" id="UP000189735">
    <property type="component" value="Unassembled WGS sequence"/>
</dbReference>
<dbReference type="SMART" id="SM00829">
    <property type="entry name" value="PKS_ER"/>
    <property type="match status" value="1"/>
</dbReference>
<organism evidence="2 3">
    <name type="scientific">Agreia bicolorata</name>
    <dbReference type="NCBI Taxonomy" id="110935"/>
    <lineage>
        <taxon>Bacteria</taxon>
        <taxon>Bacillati</taxon>
        <taxon>Actinomycetota</taxon>
        <taxon>Actinomycetes</taxon>
        <taxon>Micrococcales</taxon>
        <taxon>Microbacteriaceae</taxon>
        <taxon>Agreia</taxon>
    </lineage>
</organism>
<dbReference type="PANTHER" id="PTHR43677:SF11">
    <property type="entry name" value="ZINC-CONTAINING ALCOHOL DEHYDROGENASE"/>
    <property type="match status" value="1"/>
</dbReference>
<accession>A0A1T4WXK2</accession>
<dbReference type="InterPro" id="IPR036291">
    <property type="entry name" value="NAD(P)-bd_dom_sf"/>
</dbReference>
<gene>
    <name evidence="2" type="ORF">SAMN06295879_0356</name>
</gene>
<evidence type="ECO:0000313" key="3">
    <source>
        <dbReference type="Proteomes" id="UP000189735"/>
    </source>
</evidence>
<dbReference type="Gene3D" id="3.90.180.10">
    <property type="entry name" value="Medium-chain alcohol dehydrogenases, catalytic domain"/>
    <property type="match status" value="1"/>
</dbReference>
<dbReference type="EMBL" id="FUYG01000001">
    <property type="protein sequence ID" value="SKA81615.1"/>
    <property type="molecule type" value="Genomic_DNA"/>
</dbReference>
<evidence type="ECO:0000313" key="2">
    <source>
        <dbReference type="EMBL" id="SKA81615.1"/>
    </source>
</evidence>
<dbReference type="InterPro" id="IPR011032">
    <property type="entry name" value="GroES-like_sf"/>
</dbReference>
<reference evidence="3" key="1">
    <citation type="submission" date="2017-02" db="EMBL/GenBank/DDBJ databases">
        <authorList>
            <person name="Varghese N."/>
            <person name="Submissions S."/>
        </authorList>
    </citation>
    <scope>NUCLEOTIDE SEQUENCE [LARGE SCALE GENOMIC DNA]</scope>
    <source>
        <strain evidence="3">VKM Ac-2052</strain>
    </source>
</reference>
<protein>
    <submittedName>
        <fullName evidence="2">NADPH:quinone reductase</fullName>
    </submittedName>
</protein>
<dbReference type="InterPro" id="IPR020843">
    <property type="entry name" value="ER"/>
</dbReference>
<dbReference type="SUPFAM" id="SSF50129">
    <property type="entry name" value="GroES-like"/>
    <property type="match status" value="1"/>
</dbReference>
<dbReference type="SUPFAM" id="SSF51735">
    <property type="entry name" value="NAD(P)-binding Rossmann-fold domains"/>
    <property type="match status" value="1"/>
</dbReference>
<dbReference type="PANTHER" id="PTHR43677">
    <property type="entry name" value="SHORT-CHAIN DEHYDROGENASE/REDUCTASE"/>
    <property type="match status" value="1"/>
</dbReference>
<proteinExistence type="predicted"/>
<dbReference type="AlphaFoldDB" id="A0A1T4WXK2"/>
<sequence length="333" mass="35151">MGSYNQPYQGVVIKAAIVSRFGQAPRFDQFPLPTGLGPHEEIVEVVATALHPRVRSQADGSHYTSIGEVPLVPGIDGVGRAADGELRYFILPDTALGSMAEQTVIDRRRSVAIPSGADPIQIAAAMNPAMSSWIALRRRIDMPAGQSVMILGATGNAGRLAIEVAKHLGAARVIAVGRRADRLKGLGADSIVTLDEDAQSVTAALGEAGERVDIVLDYLWGAPTHDALSAIIPRRADDNQTLSWIQIGSVAGVESAIPSAALRATNLHLIGSGQGSVSTRDIVSELESLAEAVTSDAFTIGARSVPLHDVETEWNRSAETTDRVVFTPSRGNE</sequence>
<dbReference type="GO" id="GO:0016491">
    <property type="term" value="F:oxidoreductase activity"/>
    <property type="evidence" value="ECO:0007669"/>
    <property type="project" value="InterPro"/>
</dbReference>
<evidence type="ECO:0000259" key="1">
    <source>
        <dbReference type="SMART" id="SM00829"/>
    </source>
</evidence>
<feature type="domain" description="Enoyl reductase (ER)" evidence="1">
    <location>
        <begin position="22"/>
        <end position="326"/>
    </location>
</feature>
<dbReference type="Gene3D" id="3.40.50.720">
    <property type="entry name" value="NAD(P)-binding Rossmann-like Domain"/>
    <property type="match status" value="1"/>
</dbReference>